<evidence type="ECO:0000313" key="2">
    <source>
        <dbReference type="EMBL" id="GAG26116.1"/>
    </source>
</evidence>
<reference evidence="2" key="1">
    <citation type="journal article" date="2014" name="Front. Microbiol.">
        <title>High frequency of phylogenetically diverse reductive dehalogenase-homologous genes in deep subseafloor sedimentary metagenomes.</title>
        <authorList>
            <person name="Kawai M."/>
            <person name="Futagami T."/>
            <person name="Toyoda A."/>
            <person name="Takaki Y."/>
            <person name="Nishi S."/>
            <person name="Hori S."/>
            <person name="Arai W."/>
            <person name="Tsubouchi T."/>
            <person name="Morono Y."/>
            <person name="Uchiyama I."/>
            <person name="Ito T."/>
            <person name="Fujiyama A."/>
            <person name="Inagaki F."/>
            <person name="Takami H."/>
        </authorList>
    </citation>
    <scope>NUCLEOTIDE SEQUENCE</scope>
    <source>
        <strain evidence="2">Expedition CK06-06</strain>
    </source>
</reference>
<dbReference type="InterPro" id="IPR052356">
    <property type="entry name" value="Thiol_S-MT"/>
</dbReference>
<dbReference type="GO" id="GO:0008757">
    <property type="term" value="F:S-adenosylmethionine-dependent methyltransferase activity"/>
    <property type="evidence" value="ECO:0007669"/>
    <property type="project" value="InterPro"/>
</dbReference>
<accession>X0XMC8</accession>
<dbReference type="EMBL" id="BARS01034791">
    <property type="protein sequence ID" value="GAG26116.1"/>
    <property type="molecule type" value="Genomic_DNA"/>
</dbReference>
<dbReference type="PANTHER" id="PTHR45036">
    <property type="entry name" value="METHYLTRANSFERASE LIKE 7B"/>
    <property type="match status" value="1"/>
</dbReference>
<name>X0XMC8_9ZZZZ</name>
<evidence type="ECO:0000259" key="1">
    <source>
        <dbReference type="Pfam" id="PF08241"/>
    </source>
</evidence>
<gene>
    <name evidence="2" type="ORF">S01H1_53705</name>
</gene>
<dbReference type="PANTHER" id="PTHR45036:SF1">
    <property type="entry name" value="METHYLTRANSFERASE LIKE 7A"/>
    <property type="match status" value="1"/>
</dbReference>
<dbReference type="InterPro" id="IPR029063">
    <property type="entry name" value="SAM-dependent_MTases_sf"/>
</dbReference>
<dbReference type="CDD" id="cd02440">
    <property type="entry name" value="AdoMet_MTases"/>
    <property type="match status" value="1"/>
</dbReference>
<sequence>MASQRRGHKWFAFLYDPLIASGERSYMRRVREEIMGGARGRVLELGAGTGLSFRYYNSHAERIVATDPDPHMLERASRRLKDAGRPIQLQQAWAEKLPFQDASFDTVVSTLVLCTARDPLRALSEVRRVLKPSGELRMYEHVRYDHAFGAFWQDLATP</sequence>
<feature type="non-terminal residue" evidence="2">
    <location>
        <position position="158"/>
    </location>
</feature>
<dbReference type="AlphaFoldDB" id="X0XMC8"/>
<comment type="caution">
    <text evidence="2">The sequence shown here is derived from an EMBL/GenBank/DDBJ whole genome shotgun (WGS) entry which is preliminary data.</text>
</comment>
<organism evidence="2">
    <name type="scientific">marine sediment metagenome</name>
    <dbReference type="NCBI Taxonomy" id="412755"/>
    <lineage>
        <taxon>unclassified sequences</taxon>
        <taxon>metagenomes</taxon>
        <taxon>ecological metagenomes</taxon>
    </lineage>
</organism>
<dbReference type="Pfam" id="PF08241">
    <property type="entry name" value="Methyltransf_11"/>
    <property type="match status" value="1"/>
</dbReference>
<dbReference type="InterPro" id="IPR013216">
    <property type="entry name" value="Methyltransf_11"/>
</dbReference>
<protein>
    <recommendedName>
        <fullName evidence="1">Methyltransferase type 11 domain-containing protein</fullName>
    </recommendedName>
</protein>
<dbReference type="Gene3D" id="3.40.50.150">
    <property type="entry name" value="Vaccinia Virus protein VP39"/>
    <property type="match status" value="1"/>
</dbReference>
<proteinExistence type="predicted"/>
<feature type="domain" description="Methyltransferase type 11" evidence="1">
    <location>
        <begin position="43"/>
        <end position="136"/>
    </location>
</feature>
<dbReference type="SUPFAM" id="SSF53335">
    <property type="entry name" value="S-adenosyl-L-methionine-dependent methyltransferases"/>
    <property type="match status" value="1"/>
</dbReference>